<feature type="domain" description="DAGKc" evidence="5">
    <location>
        <begin position="1"/>
        <end position="121"/>
    </location>
</feature>
<dbReference type="InterPro" id="IPR045540">
    <property type="entry name" value="YegS/DAGK_C"/>
</dbReference>
<dbReference type="PANTHER" id="PTHR12358:SF106">
    <property type="entry name" value="LIPID KINASE YEGS"/>
    <property type="match status" value="1"/>
</dbReference>
<dbReference type="InterPro" id="IPR016064">
    <property type="entry name" value="NAD/diacylglycerol_kinase_sf"/>
</dbReference>
<dbReference type="Gene3D" id="3.40.50.10330">
    <property type="entry name" value="Probable inorganic polyphosphate/atp-NAD kinase, domain 1"/>
    <property type="match status" value="1"/>
</dbReference>
<dbReference type="SMART" id="SM00046">
    <property type="entry name" value="DAGKc"/>
    <property type="match status" value="1"/>
</dbReference>
<proteinExistence type="predicted"/>
<keyword evidence="7" id="KW-1185">Reference proteome</keyword>
<evidence type="ECO:0000313" key="7">
    <source>
        <dbReference type="Proteomes" id="UP000626026"/>
    </source>
</evidence>
<keyword evidence="3 6" id="KW-0418">Kinase</keyword>
<dbReference type="RefSeq" id="WP_187783477.1">
    <property type="nucleotide sequence ID" value="NZ_JACTVA010000006.1"/>
</dbReference>
<gene>
    <name evidence="6" type="ORF">IBL26_05615</name>
</gene>
<evidence type="ECO:0000313" key="6">
    <source>
        <dbReference type="EMBL" id="MBC9206304.1"/>
    </source>
</evidence>
<dbReference type="SUPFAM" id="SSF111331">
    <property type="entry name" value="NAD kinase/diacylglycerol kinase-like"/>
    <property type="match status" value="1"/>
</dbReference>
<dbReference type="Proteomes" id="UP000626026">
    <property type="component" value="Unassembled WGS sequence"/>
</dbReference>
<dbReference type="PROSITE" id="PS50146">
    <property type="entry name" value="DAGK"/>
    <property type="match status" value="1"/>
</dbReference>
<organism evidence="6 7">
    <name type="scientific">Teichococcus aerophilus</name>
    <dbReference type="NCBI Taxonomy" id="1224513"/>
    <lineage>
        <taxon>Bacteria</taxon>
        <taxon>Pseudomonadati</taxon>
        <taxon>Pseudomonadota</taxon>
        <taxon>Alphaproteobacteria</taxon>
        <taxon>Acetobacterales</taxon>
        <taxon>Roseomonadaceae</taxon>
        <taxon>Roseomonas</taxon>
    </lineage>
</organism>
<dbReference type="InterPro" id="IPR017438">
    <property type="entry name" value="ATP-NAD_kinase_N"/>
</dbReference>
<keyword evidence="2" id="KW-0547">Nucleotide-binding</keyword>
<accession>A0ABR7RJ22</accession>
<keyword evidence="4" id="KW-0067">ATP-binding</keyword>
<evidence type="ECO:0000256" key="4">
    <source>
        <dbReference type="ARBA" id="ARBA00022840"/>
    </source>
</evidence>
<evidence type="ECO:0000259" key="5">
    <source>
        <dbReference type="PROSITE" id="PS50146"/>
    </source>
</evidence>
<keyword evidence="1" id="KW-0808">Transferase</keyword>
<dbReference type="Pfam" id="PF00781">
    <property type="entry name" value="DAGK_cat"/>
    <property type="match status" value="1"/>
</dbReference>
<dbReference type="Gene3D" id="2.60.200.40">
    <property type="match status" value="1"/>
</dbReference>
<evidence type="ECO:0000256" key="2">
    <source>
        <dbReference type="ARBA" id="ARBA00022741"/>
    </source>
</evidence>
<reference evidence="6 7" key="1">
    <citation type="journal article" date="2013" name="Int. J. Syst. Evol. Microbiol.">
        <title>Roseomonas aerophila sp. nov., isolated from air.</title>
        <authorList>
            <person name="Kim S.J."/>
            <person name="Weon H.Y."/>
            <person name="Ahn J.H."/>
            <person name="Hong S.B."/>
            <person name="Seok S.J."/>
            <person name="Whang K.S."/>
            <person name="Kwon S.W."/>
        </authorList>
    </citation>
    <scope>NUCLEOTIDE SEQUENCE [LARGE SCALE GENOMIC DNA]</scope>
    <source>
        <strain evidence="6 7">NBRC 108923</strain>
    </source>
</reference>
<evidence type="ECO:0000256" key="3">
    <source>
        <dbReference type="ARBA" id="ARBA00022777"/>
    </source>
</evidence>
<dbReference type="Pfam" id="PF19279">
    <property type="entry name" value="YegS_C"/>
    <property type="match status" value="1"/>
</dbReference>
<name>A0ABR7RJ22_9PROT</name>
<comment type="caution">
    <text evidence="6">The sequence shown here is derived from an EMBL/GenBank/DDBJ whole genome shotgun (WGS) entry which is preliminary data.</text>
</comment>
<protein>
    <submittedName>
        <fullName evidence="6">Diacylglycerol kinase family lipid kinase</fullName>
    </submittedName>
</protein>
<dbReference type="EMBL" id="JACTVA010000006">
    <property type="protein sequence ID" value="MBC9206304.1"/>
    <property type="molecule type" value="Genomic_DNA"/>
</dbReference>
<dbReference type="PANTHER" id="PTHR12358">
    <property type="entry name" value="SPHINGOSINE KINASE"/>
    <property type="match status" value="1"/>
</dbReference>
<sequence length="298" mass="30907">MLIVFNPAAGSRRRSRLDRALALLPGARLAETHGPSHAEALARQAAAAGEDCVVAAGGDGTIAEVAAGLVGSQTALGILPLGTANVLALELRLPRQPEEAARALLTGQDTALWPGIARFGSGQSRLFVQMLGAGFDAMVVRNLDLRLKRRAGRAAYVWQAARELPRYRFRPIQAVLDGGAPMPASALVVTKGRLYAGPFRLAPGATPLRPGFHVALIGGGALHAAMAGALLPLGLLPHLPGLVLHQASRIALRGEDVPTQMDGDVTGDLPVTIDDAPAPLRVRLPAGSGTEHGRKAGE</sequence>
<dbReference type="GO" id="GO:0016301">
    <property type="term" value="F:kinase activity"/>
    <property type="evidence" value="ECO:0007669"/>
    <property type="project" value="UniProtKB-KW"/>
</dbReference>
<dbReference type="InterPro" id="IPR001206">
    <property type="entry name" value="Diacylglycerol_kinase_cat_dom"/>
</dbReference>
<evidence type="ECO:0000256" key="1">
    <source>
        <dbReference type="ARBA" id="ARBA00022679"/>
    </source>
</evidence>
<dbReference type="InterPro" id="IPR050187">
    <property type="entry name" value="Lipid_Phosphate_FormReg"/>
</dbReference>